<dbReference type="KEGG" id="mfu:LILAB_02465"/>
<comment type="similarity">
    <text evidence="2 6">Belongs to the transposase mutator family.</text>
</comment>
<keyword evidence="5 6" id="KW-0233">DNA recombination</keyword>
<dbReference type="PANTHER" id="PTHR33217:SF7">
    <property type="entry name" value="TRANSPOSASE FOR INSERTION SEQUENCE ELEMENT IS1081"/>
    <property type="match status" value="1"/>
</dbReference>
<accession>F8CFB2</accession>
<dbReference type="Pfam" id="PF00872">
    <property type="entry name" value="Transposase_mut"/>
    <property type="match status" value="1"/>
</dbReference>
<evidence type="ECO:0000256" key="3">
    <source>
        <dbReference type="ARBA" id="ARBA00022578"/>
    </source>
</evidence>
<dbReference type="PANTHER" id="PTHR33217">
    <property type="entry name" value="TRANSPOSASE FOR INSERTION SEQUENCE ELEMENT IS1081"/>
    <property type="match status" value="1"/>
</dbReference>
<feature type="region of interest" description="Disordered" evidence="7">
    <location>
        <begin position="126"/>
        <end position="166"/>
    </location>
</feature>
<evidence type="ECO:0000256" key="6">
    <source>
        <dbReference type="RuleBase" id="RU365089"/>
    </source>
</evidence>
<keyword evidence="4 6" id="KW-0238">DNA-binding</keyword>
<evidence type="ECO:0000313" key="9">
    <source>
        <dbReference type="Proteomes" id="UP000000488"/>
    </source>
</evidence>
<dbReference type="AlphaFoldDB" id="F8CFB2"/>
<dbReference type="EMBL" id="CP002830">
    <property type="protein sequence ID" value="AEI62420.1"/>
    <property type="molecule type" value="Genomic_DNA"/>
</dbReference>
<evidence type="ECO:0000256" key="2">
    <source>
        <dbReference type="ARBA" id="ARBA00010961"/>
    </source>
</evidence>
<dbReference type="InterPro" id="IPR001207">
    <property type="entry name" value="Transposase_mutator"/>
</dbReference>
<dbReference type="GO" id="GO:0004803">
    <property type="term" value="F:transposase activity"/>
    <property type="evidence" value="ECO:0007669"/>
    <property type="project" value="UniProtKB-UniRule"/>
</dbReference>
<protein>
    <recommendedName>
        <fullName evidence="6">Mutator family transposase</fullName>
    </recommendedName>
</protein>
<name>F8CFB2_MYXFH</name>
<evidence type="ECO:0000256" key="1">
    <source>
        <dbReference type="ARBA" id="ARBA00002190"/>
    </source>
</evidence>
<organism evidence="8 9">
    <name type="scientific">Myxococcus fulvus (strain ATCC BAA-855 / HW-1)</name>
    <dbReference type="NCBI Taxonomy" id="483219"/>
    <lineage>
        <taxon>Bacteria</taxon>
        <taxon>Pseudomonadati</taxon>
        <taxon>Myxococcota</taxon>
        <taxon>Myxococcia</taxon>
        <taxon>Myxococcales</taxon>
        <taxon>Cystobacterineae</taxon>
        <taxon>Myxococcaceae</taxon>
        <taxon>Myxococcus</taxon>
    </lineage>
</organism>
<keyword evidence="3 6" id="KW-0815">Transposition</keyword>
<dbReference type="eggNOG" id="COG3328">
    <property type="taxonomic scope" value="Bacteria"/>
</dbReference>
<dbReference type="GO" id="GO:0006313">
    <property type="term" value="P:DNA transposition"/>
    <property type="evidence" value="ECO:0007669"/>
    <property type="project" value="UniProtKB-UniRule"/>
</dbReference>
<evidence type="ECO:0000256" key="5">
    <source>
        <dbReference type="ARBA" id="ARBA00023172"/>
    </source>
</evidence>
<reference evidence="8 9" key="1">
    <citation type="journal article" date="2011" name="J. Bacteriol.">
        <title>Genome sequence of the halotolerant marine bacterium Myxococcus fulvus HW-1.</title>
        <authorList>
            <person name="Li Z.F."/>
            <person name="Li X."/>
            <person name="Liu H."/>
            <person name="Liu X."/>
            <person name="Han K."/>
            <person name="Wu Z.H."/>
            <person name="Hu W."/>
            <person name="Li F.F."/>
            <person name="Li Y.Z."/>
        </authorList>
    </citation>
    <scope>NUCLEOTIDE SEQUENCE [LARGE SCALE GENOMIC DNA]</scope>
    <source>
        <strain evidence="9">ATCC BAA-855 / HW-1</strain>
    </source>
</reference>
<keyword evidence="6" id="KW-0814">Transposable element</keyword>
<dbReference type="STRING" id="483219.LILAB_02465"/>
<evidence type="ECO:0000256" key="4">
    <source>
        <dbReference type="ARBA" id="ARBA00023125"/>
    </source>
</evidence>
<dbReference type="Proteomes" id="UP000000488">
    <property type="component" value="Chromosome"/>
</dbReference>
<gene>
    <name evidence="8" type="ordered locus">LILAB_02465</name>
</gene>
<dbReference type="GO" id="GO:0003677">
    <property type="term" value="F:DNA binding"/>
    <property type="evidence" value="ECO:0007669"/>
    <property type="project" value="UniProtKB-UniRule"/>
</dbReference>
<evidence type="ECO:0000313" key="8">
    <source>
        <dbReference type="EMBL" id="AEI62420.1"/>
    </source>
</evidence>
<comment type="function">
    <text evidence="1 6">Required for the transposition of the insertion element.</text>
</comment>
<proteinExistence type="inferred from homology"/>
<dbReference type="HOGENOM" id="CLU_136165_0_0_7"/>
<sequence>MDDTEFESPAHEAVQADLRALFRGAIRMTLEALLEEEVGELVGAGRWQRMVGRADVRNGSYLRTLVTTAGAVDVAVPRTRHSGSAGDVLGRYKRRSGELDEAITSAYVQNVSTRRMGKVTRALMGEAVSRSGGEPGDEDAGGEGGGAAYPAPHPGLSLPLPGCHLP</sequence>
<evidence type="ECO:0000256" key="7">
    <source>
        <dbReference type="SAM" id="MobiDB-lite"/>
    </source>
</evidence>